<dbReference type="Proteomes" id="UP000696280">
    <property type="component" value="Unassembled WGS sequence"/>
</dbReference>
<dbReference type="EMBL" id="CAJVRL010000077">
    <property type="protein sequence ID" value="CAG8957067.1"/>
    <property type="molecule type" value="Genomic_DNA"/>
</dbReference>
<reference evidence="1" key="1">
    <citation type="submission" date="2021-07" db="EMBL/GenBank/DDBJ databases">
        <authorList>
            <person name="Durling M."/>
        </authorList>
    </citation>
    <scope>NUCLEOTIDE SEQUENCE</scope>
</reference>
<organism evidence="1 2">
    <name type="scientific">Hymenoscyphus fraxineus</name>
    <dbReference type="NCBI Taxonomy" id="746836"/>
    <lineage>
        <taxon>Eukaryota</taxon>
        <taxon>Fungi</taxon>
        <taxon>Dikarya</taxon>
        <taxon>Ascomycota</taxon>
        <taxon>Pezizomycotina</taxon>
        <taxon>Leotiomycetes</taxon>
        <taxon>Helotiales</taxon>
        <taxon>Helotiaceae</taxon>
        <taxon>Hymenoscyphus</taxon>
    </lineage>
</organism>
<accession>A0A9N9PWX6</accession>
<name>A0A9N9PWX6_9HELO</name>
<evidence type="ECO:0000313" key="2">
    <source>
        <dbReference type="Proteomes" id="UP000696280"/>
    </source>
</evidence>
<dbReference type="AlphaFoldDB" id="A0A9N9PWX6"/>
<sequence length="359" mass="41414">MSRLSLYAYFQSRWKQVNNVYMNASNFPPPFSGAPSLRHFYIMRQTMHRIKRLFSCKDKKLPLSSNHIQRPKPKITTLSDGTEVPHYVALDANEILPGDHPRIFEDFAKGPLTLEKQYCSLELPRFLSFVQRTYKVTPEMLETIRSPLPEASTVEPVSELMDQWFNIFNTWFFAGTLTKTQIIVRNFEGVEECAFYMSDKDTIVMLPDGFQLCEHAYPGTQAQFYIGGLLHEMVHAFVSQASCQCECCREYVHPSLGGEGILVGHGPCFLDSFLLVSEFFQRVVSWPVEGVKASVIDSMYLDVWQPSLQQLKDWDVDTDLFGDPEIWFFLEERRKLIIEARKLRYRVGDGGTIELFPKA</sequence>
<protein>
    <submittedName>
        <fullName evidence="1">Uncharacterized protein</fullName>
    </submittedName>
</protein>
<proteinExistence type="predicted"/>
<gene>
    <name evidence="1" type="ORF">HYFRA_00009268</name>
</gene>
<evidence type="ECO:0000313" key="1">
    <source>
        <dbReference type="EMBL" id="CAG8957067.1"/>
    </source>
</evidence>
<comment type="caution">
    <text evidence="1">The sequence shown here is derived from an EMBL/GenBank/DDBJ whole genome shotgun (WGS) entry which is preliminary data.</text>
</comment>
<keyword evidence="2" id="KW-1185">Reference proteome</keyword>
<dbReference type="OrthoDB" id="10294159at2759"/>